<dbReference type="Proteomes" id="UP000317835">
    <property type="component" value="Chromosome"/>
</dbReference>
<dbReference type="RefSeq" id="WP_145271330.1">
    <property type="nucleotide sequence ID" value="NZ_CP036426.1"/>
</dbReference>
<dbReference type="EMBL" id="CP036426">
    <property type="protein sequence ID" value="QDV35618.1"/>
    <property type="molecule type" value="Genomic_DNA"/>
</dbReference>
<evidence type="ECO:0000313" key="1">
    <source>
        <dbReference type="EMBL" id="QDV35618.1"/>
    </source>
</evidence>
<evidence type="ECO:0000313" key="2">
    <source>
        <dbReference type="Proteomes" id="UP000317835"/>
    </source>
</evidence>
<gene>
    <name evidence="1" type="ORF">ElP_35220</name>
</gene>
<dbReference type="KEGG" id="tpla:ElP_35220"/>
<accession>A0A518H481</accession>
<keyword evidence="2" id="KW-1185">Reference proteome</keyword>
<name>A0A518H481_9BACT</name>
<sequence length="132" mass="14093">MLIKHYAEGKFYTIRCPEGTMVVRNPVFRASGAPAPCDGIVVPFEGREVPIPAEPAGLLPLLAESRRCGLALVGEPEADVRLHGASCPACGEGDVNWLRAGDDSEMVHCDRCGADFAMPSPALIPIPDPKRQ</sequence>
<reference evidence="1 2" key="1">
    <citation type="submission" date="2019-02" db="EMBL/GenBank/DDBJ databases">
        <title>Deep-cultivation of Planctomycetes and their phenomic and genomic characterization uncovers novel biology.</title>
        <authorList>
            <person name="Wiegand S."/>
            <person name="Jogler M."/>
            <person name="Boedeker C."/>
            <person name="Pinto D."/>
            <person name="Vollmers J."/>
            <person name="Rivas-Marin E."/>
            <person name="Kohn T."/>
            <person name="Peeters S.H."/>
            <person name="Heuer A."/>
            <person name="Rast P."/>
            <person name="Oberbeckmann S."/>
            <person name="Bunk B."/>
            <person name="Jeske O."/>
            <person name="Meyerdierks A."/>
            <person name="Storesund J.E."/>
            <person name="Kallscheuer N."/>
            <person name="Luecker S."/>
            <person name="Lage O.M."/>
            <person name="Pohl T."/>
            <person name="Merkel B.J."/>
            <person name="Hornburger P."/>
            <person name="Mueller R.-W."/>
            <person name="Bruemmer F."/>
            <person name="Labrenz M."/>
            <person name="Spormann A.M."/>
            <person name="Op den Camp H."/>
            <person name="Overmann J."/>
            <person name="Amann R."/>
            <person name="Jetten M.S.M."/>
            <person name="Mascher T."/>
            <person name="Medema M.H."/>
            <person name="Devos D.P."/>
            <person name="Kaster A.-K."/>
            <person name="Ovreas L."/>
            <person name="Rohde M."/>
            <person name="Galperin M.Y."/>
            <person name="Jogler C."/>
        </authorList>
    </citation>
    <scope>NUCLEOTIDE SEQUENCE [LARGE SCALE GENOMIC DNA]</scope>
    <source>
        <strain evidence="1 2">ElP</strain>
    </source>
</reference>
<dbReference type="AlphaFoldDB" id="A0A518H481"/>
<dbReference type="OrthoDB" id="5881059at2"/>
<organism evidence="1 2">
    <name type="scientific">Tautonia plasticadhaerens</name>
    <dbReference type="NCBI Taxonomy" id="2527974"/>
    <lineage>
        <taxon>Bacteria</taxon>
        <taxon>Pseudomonadati</taxon>
        <taxon>Planctomycetota</taxon>
        <taxon>Planctomycetia</taxon>
        <taxon>Isosphaerales</taxon>
        <taxon>Isosphaeraceae</taxon>
        <taxon>Tautonia</taxon>
    </lineage>
</organism>
<proteinExistence type="predicted"/>
<protein>
    <submittedName>
        <fullName evidence="1">Uncharacterized protein</fullName>
    </submittedName>
</protein>